<dbReference type="GO" id="GO:0009664">
    <property type="term" value="P:plant-type cell wall organization"/>
    <property type="evidence" value="ECO:0007669"/>
    <property type="project" value="InterPro"/>
</dbReference>
<dbReference type="STRING" id="13333.W1NZ18"/>
<dbReference type="EMBL" id="KI394965">
    <property type="protein sequence ID" value="ERM99939.1"/>
    <property type="molecule type" value="Genomic_DNA"/>
</dbReference>
<dbReference type="PRINTS" id="PR01225">
    <property type="entry name" value="EXPANSNFAMLY"/>
</dbReference>
<dbReference type="CDD" id="cd22274">
    <property type="entry name" value="DPBB_EXPA_N"/>
    <property type="match status" value="1"/>
</dbReference>
<dbReference type="PRINTS" id="PR01226">
    <property type="entry name" value="EXPANSIN"/>
</dbReference>
<keyword evidence="3" id="KW-0961">Cell wall biogenesis/degradation</keyword>
<evidence type="ECO:0000256" key="2">
    <source>
        <dbReference type="ARBA" id="ARBA00022729"/>
    </source>
</evidence>
<sequence>MSCSKQCHHLSSRSEAKLGCVYFSTQIFFVAEGACGYGDLNKEGYGMNNVALSTALFNNGLTFGACYEIQCNSQQDPKWCHPSSIIVTATNFCPLNFALPPDKGGWCNPPREHFDLSESTFTRIGKHVAGIIPVNYRRVPYGGRDQGFERTKELGRKVADRERLLWTEPVVSGDNKRRKNYGIDRCGPGELAIWTDLEGKQFS</sequence>
<dbReference type="Gramene" id="ERM99939">
    <property type="protein sequence ID" value="ERM99939"/>
    <property type="gene ID" value="AMTR_s00110p00101270"/>
</dbReference>
<protein>
    <recommendedName>
        <fullName evidence="3">Expansin</fullName>
    </recommendedName>
</protein>
<dbReference type="InterPro" id="IPR036908">
    <property type="entry name" value="RlpA-like_sf"/>
</dbReference>
<keyword evidence="6" id="KW-1185">Reference proteome</keyword>
<gene>
    <name evidence="5" type="ORF">AMTR_s00110p00101270</name>
</gene>
<dbReference type="InterPro" id="IPR007118">
    <property type="entry name" value="Expan_Lol_pI"/>
</dbReference>
<organism evidence="5 6">
    <name type="scientific">Amborella trichopoda</name>
    <dbReference type="NCBI Taxonomy" id="13333"/>
    <lineage>
        <taxon>Eukaryota</taxon>
        <taxon>Viridiplantae</taxon>
        <taxon>Streptophyta</taxon>
        <taxon>Embryophyta</taxon>
        <taxon>Tracheophyta</taxon>
        <taxon>Spermatophyta</taxon>
        <taxon>Magnoliopsida</taxon>
        <taxon>Amborellales</taxon>
        <taxon>Amborellaceae</taxon>
        <taxon>Amborella</taxon>
    </lineage>
</organism>
<dbReference type="GO" id="GO:0005576">
    <property type="term" value="C:extracellular region"/>
    <property type="evidence" value="ECO:0007669"/>
    <property type="project" value="InterPro"/>
</dbReference>
<dbReference type="InterPro" id="IPR009009">
    <property type="entry name" value="RlpA-like_DPBB"/>
</dbReference>
<dbReference type="SMART" id="SM00837">
    <property type="entry name" value="DPBB_1"/>
    <property type="match status" value="1"/>
</dbReference>
<comment type="function">
    <text evidence="3">Causes loosening and extension of plant cell walls by disrupting non-covalent bonding between cellulose microfibrils and matrix glucans. No enzymatic activity has been found.</text>
</comment>
<feature type="domain" description="Expansin-like EG45" evidence="4">
    <location>
        <begin position="32"/>
        <end position="140"/>
    </location>
</feature>
<dbReference type="GO" id="GO:0016020">
    <property type="term" value="C:membrane"/>
    <property type="evidence" value="ECO:0007669"/>
    <property type="project" value="UniProtKB-SubCell"/>
</dbReference>
<comment type="similarity">
    <text evidence="3">Belongs to the expansin family. Expansin A subfamily.</text>
</comment>
<comment type="subcellular location">
    <subcellularLocation>
        <location evidence="3">Secreted</location>
        <location evidence="3">Cell wall</location>
    </subcellularLocation>
    <subcellularLocation>
        <location evidence="3">Membrane</location>
        <topology evidence="3">Peripheral membrane protein</topology>
    </subcellularLocation>
</comment>
<evidence type="ECO:0000313" key="5">
    <source>
        <dbReference type="EMBL" id="ERM99939.1"/>
    </source>
</evidence>
<evidence type="ECO:0000259" key="4">
    <source>
        <dbReference type="PROSITE" id="PS50842"/>
    </source>
</evidence>
<dbReference type="HOGENOM" id="CLU_1350528_0_0_1"/>
<reference evidence="6" key="1">
    <citation type="journal article" date="2013" name="Science">
        <title>The Amborella genome and the evolution of flowering plants.</title>
        <authorList>
            <consortium name="Amborella Genome Project"/>
        </authorList>
    </citation>
    <scope>NUCLEOTIDE SEQUENCE [LARGE SCALE GENOMIC DNA]</scope>
</reference>
<evidence type="ECO:0000256" key="1">
    <source>
        <dbReference type="ARBA" id="ARBA00022525"/>
    </source>
</evidence>
<name>W1NZ18_AMBTC</name>
<dbReference type="Gene3D" id="2.40.40.10">
    <property type="entry name" value="RlpA-like domain"/>
    <property type="match status" value="1"/>
</dbReference>
<dbReference type="Pfam" id="PF03330">
    <property type="entry name" value="DPBB_1"/>
    <property type="match status" value="1"/>
</dbReference>
<dbReference type="PANTHER" id="PTHR31867">
    <property type="entry name" value="EXPANSIN-A15"/>
    <property type="match status" value="1"/>
</dbReference>
<proteinExistence type="inferred from homology"/>
<dbReference type="InterPro" id="IPR002963">
    <property type="entry name" value="Expansin"/>
</dbReference>
<keyword evidence="3" id="KW-0134">Cell wall</keyword>
<dbReference type="PROSITE" id="PS50842">
    <property type="entry name" value="EXPANSIN_EG45"/>
    <property type="match status" value="1"/>
</dbReference>
<keyword evidence="1 3" id="KW-0964">Secreted</keyword>
<accession>W1NZ18</accession>
<dbReference type="AlphaFoldDB" id="W1NZ18"/>
<dbReference type="SUPFAM" id="SSF50685">
    <property type="entry name" value="Barwin-like endoglucanases"/>
    <property type="match status" value="1"/>
</dbReference>
<dbReference type="Proteomes" id="UP000017836">
    <property type="component" value="Unassembled WGS sequence"/>
</dbReference>
<evidence type="ECO:0000256" key="3">
    <source>
        <dbReference type="RuleBase" id="RU365023"/>
    </source>
</evidence>
<evidence type="ECO:0000313" key="6">
    <source>
        <dbReference type="Proteomes" id="UP000017836"/>
    </source>
</evidence>
<keyword evidence="2" id="KW-0732">Signal</keyword>
<dbReference type="InterPro" id="IPR007112">
    <property type="entry name" value="Expansin/allergen_DPBB_dom"/>
</dbReference>